<evidence type="ECO:0000256" key="1">
    <source>
        <dbReference type="SAM" id="Phobius"/>
    </source>
</evidence>
<evidence type="ECO:0000259" key="2">
    <source>
        <dbReference type="Pfam" id="PF06724"/>
    </source>
</evidence>
<evidence type="ECO:0000313" key="3">
    <source>
        <dbReference type="EMBL" id="MBK0418047.1"/>
    </source>
</evidence>
<comment type="caution">
    <text evidence="3">The sequence shown here is derived from an EMBL/GenBank/DDBJ whole genome shotgun (WGS) entry which is preliminary data.</text>
</comment>
<reference evidence="3" key="1">
    <citation type="submission" date="2020-12" db="EMBL/GenBank/DDBJ databases">
        <title>Leucobacter sp. CAS1, isolated from Chromium sludge.</title>
        <authorList>
            <person name="Xu Z."/>
        </authorList>
    </citation>
    <scope>NUCLEOTIDE SEQUENCE</scope>
    <source>
        <strain evidence="3">CSA1</strain>
    </source>
</reference>
<accession>A0A934Q738</accession>
<feature type="transmembrane region" description="Helical" evidence="1">
    <location>
        <begin position="107"/>
        <end position="127"/>
    </location>
</feature>
<dbReference type="EMBL" id="JAEHOH010000003">
    <property type="protein sequence ID" value="MBK0418047.1"/>
    <property type="molecule type" value="Genomic_DNA"/>
</dbReference>
<feature type="domain" description="DUF1206" evidence="2">
    <location>
        <begin position="108"/>
        <end position="173"/>
    </location>
</feature>
<feature type="transmembrane region" description="Helical" evidence="1">
    <location>
        <begin position="147"/>
        <end position="169"/>
    </location>
</feature>
<keyword evidence="1" id="KW-0812">Transmembrane</keyword>
<feature type="transmembrane region" description="Helical" evidence="1">
    <location>
        <begin position="190"/>
        <end position="217"/>
    </location>
</feature>
<organism evidence="3 4">
    <name type="scientific">Leucobacter chromiisoli</name>
    <dbReference type="NCBI Taxonomy" id="2796471"/>
    <lineage>
        <taxon>Bacteria</taxon>
        <taxon>Bacillati</taxon>
        <taxon>Actinomycetota</taxon>
        <taxon>Actinomycetes</taxon>
        <taxon>Micrococcales</taxon>
        <taxon>Microbacteriaceae</taxon>
        <taxon>Leucobacter</taxon>
    </lineage>
</organism>
<evidence type="ECO:0000313" key="4">
    <source>
        <dbReference type="Proteomes" id="UP000608530"/>
    </source>
</evidence>
<feature type="domain" description="DUF1206" evidence="2">
    <location>
        <begin position="196"/>
        <end position="264"/>
    </location>
</feature>
<protein>
    <submittedName>
        <fullName evidence="3">DUF1206 domain-containing protein</fullName>
    </submittedName>
</protein>
<gene>
    <name evidence="3" type="ORF">JD276_03260</name>
</gene>
<name>A0A934Q738_9MICO</name>
<feature type="transmembrane region" description="Helical" evidence="1">
    <location>
        <begin position="237"/>
        <end position="260"/>
    </location>
</feature>
<dbReference type="Proteomes" id="UP000608530">
    <property type="component" value="Unassembled WGS sequence"/>
</dbReference>
<keyword evidence="1" id="KW-1133">Transmembrane helix</keyword>
<keyword evidence="1" id="KW-0472">Membrane</keyword>
<proteinExistence type="predicted"/>
<keyword evidence="4" id="KW-1185">Reference proteome</keyword>
<dbReference type="InterPro" id="IPR009597">
    <property type="entry name" value="DUF1206"/>
</dbReference>
<feature type="transmembrane region" description="Helical" evidence="1">
    <location>
        <begin position="20"/>
        <end position="45"/>
    </location>
</feature>
<feature type="domain" description="DUF1206" evidence="2">
    <location>
        <begin position="25"/>
        <end position="89"/>
    </location>
</feature>
<sequence>MHRSVKSAARSAEGSSALRVLARGGYVASGLIHIIVGVLAIAVAWSGHGESDQAGALTAIASAPLGFAALWALALLLWALGVYHGIHGVALRIDGRMRRWGRRVAEWGQAVLFLAMGVIAAAVALGARPDPDQSAQEASRSLLTVPAGPLLLAAIGIAIGIGGVVWVVMGFRRSFHARVTLPAGTSGHAISALGAVGFVAKGAALLVVGALFVIAALRADPNSAGGLDAAIESIRELPFGPVLVTAVGAGFLAYGVFCGFRARYADL</sequence>
<dbReference type="Pfam" id="PF06724">
    <property type="entry name" value="DUF1206"/>
    <property type="match status" value="3"/>
</dbReference>
<feature type="transmembrane region" description="Helical" evidence="1">
    <location>
        <begin position="65"/>
        <end position="86"/>
    </location>
</feature>
<dbReference type="RefSeq" id="WP_200113867.1">
    <property type="nucleotide sequence ID" value="NZ_JAEHOH010000003.1"/>
</dbReference>
<dbReference type="AlphaFoldDB" id="A0A934Q738"/>